<dbReference type="InterPro" id="IPR017853">
    <property type="entry name" value="GH"/>
</dbReference>
<proteinExistence type="predicted"/>
<dbReference type="SUPFAM" id="SSF51445">
    <property type="entry name" value="(Trans)glycosidases"/>
    <property type="match status" value="1"/>
</dbReference>
<accession>A0A8G1VZU5</accession>
<dbReference type="Gene3D" id="3.20.20.80">
    <property type="entry name" value="Glycosidases"/>
    <property type="match status" value="1"/>
</dbReference>
<dbReference type="EMBL" id="KZ824634">
    <property type="protein sequence ID" value="RAK79170.1"/>
    <property type="molecule type" value="Genomic_DNA"/>
</dbReference>
<name>A0A8G1VZU5_9EURO</name>
<sequence>MSPTPWWRNATIHQIYPASFQDSNGGGICDLPGIPASSASWTMSSRWGWTPPGYVRCTTARSTTRGYDIRVYEAVYAPYCTAADVEAVIAGATRGGSASCWISSSITSHTSTPGSRPNAPHTPTPNATGTSGGRRVTTWPPALTAPPRTTSAASSAAARGPSTPPPKNTTCTSSRAAAGPQYARHAGRQPLRDPVPVPGPGNRPGRRPARLGRRLLSFFLLEG</sequence>
<dbReference type="OrthoDB" id="1740265at2759"/>
<feature type="region of interest" description="Disordered" evidence="1">
    <location>
        <begin position="106"/>
        <end position="210"/>
    </location>
</feature>
<dbReference type="GeneID" id="63867838"/>
<feature type="compositionally biased region" description="Low complexity" evidence="1">
    <location>
        <begin position="106"/>
        <end position="129"/>
    </location>
</feature>
<evidence type="ECO:0000256" key="1">
    <source>
        <dbReference type="SAM" id="MobiDB-lite"/>
    </source>
</evidence>
<dbReference type="AlphaFoldDB" id="A0A8G1VZU5"/>
<feature type="compositionally biased region" description="Low complexity" evidence="1">
    <location>
        <begin position="137"/>
        <end position="161"/>
    </location>
</feature>
<organism evidence="2 3">
    <name type="scientific">Aspergillus fijiensis CBS 313.89</name>
    <dbReference type="NCBI Taxonomy" id="1448319"/>
    <lineage>
        <taxon>Eukaryota</taxon>
        <taxon>Fungi</taxon>
        <taxon>Dikarya</taxon>
        <taxon>Ascomycota</taxon>
        <taxon>Pezizomycotina</taxon>
        <taxon>Eurotiomycetes</taxon>
        <taxon>Eurotiomycetidae</taxon>
        <taxon>Eurotiales</taxon>
        <taxon>Aspergillaceae</taxon>
        <taxon>Aspergillus</taxon>
    </lineage>
</organism>
<protein>
    <submittedName>
        <fullName evidence="2">Uncharacterized protein</fullName>
    </submittedName>
</protein>
<dbReference type="RefSeq" id="XP_040803180.1">
    <property type="nucleotide sequence ID" value="XM_040950503.1"/>
</dbReference>
<evidence type="ECO:0000313" key="3">
    <source>
        <dbReference type="Proteomes" id="UP000249789"/>
    </source>
</evidence>
<dbReference type="VEuPathDB" id="FungiDB:BO72DRAFT_54011"/>
<keyword evidence="3" id="KW-1185">Reference proteome</keyword>
<reference evidence="2 3" key="1">
    <citation type="submission" date="2018-02" db="EMBL/GenBank/DDBJ databases">
        <title>The genomes of Aspergillus section Nigri reveals drivers in fungal speciation.</title>
        <authorList>
            <consortium name="DOE Joint Genome Institute"/>
            <person name="Vesth T.C."/>
            <person name="Nybo J."/>
            <person name="Theobald S."/>
            <person name="Brandl J."/>
            <person name="Frisvad J.C."/>
            <person name="Nielsen K.F."/>
            <person name="Lyhne E.K."/>
            <person name="Kogle M.E."/>
            <person name="Kuo A."/>
            <person name="Riley R."/>
            <person name="Clum A."/>
            <person name="Nolan M."/>
            <person name="Lipzen A."/>
            <person name="Salamov A."/>
            <person name="Henrissat B."/>
            <person name="Wiebenga A."/>
            <person name="De vries R.P."/>
            <person name="Grigoriev I.V."/>
            <person name="Mortensen U.H."/>
            <person name="Andersen M.R."/>
            <person name="Baker S.E."/>
        </authorList>
    </citation>
    <scope>NUCLEOTIDE SEQUENCE [LARGE SCALE GENOMIC DNA]</scope>
    <source>
        <strain evidence="2 3">CBS 313.89</strain>
    </source>
</reference>
<gene>
    <name evidence="2" type="ORF">BO72DRAFT_54011</name>
</gene>
<dbReference type="Proteomes" id="UP000249789">
    <property type="component" value="Unassembled WGS sequence"/>
</dbReference>
<evidence type="ECO:0000313" key="2">
    <source>
        <dbReference type="EMBL" id="RAK79170.1"/>
    </source>
</evidence>